<dbReference type="InterPro" id="IPR009486">
    <property type="entry name" value="Pur_nuclsid_perm"/>
</dbReference>
<dbReference type="Proteomes" id="UP000815846">
    <property type="component" value="Unassembled WGS sequence"/>
</dbReference>
<dbReference type="Pfam" id="PF06516">
    <property type="entry name" value="NUP"/>
    <property type="match status" value="1"/>
</dbReference>
<dbReference type="PROSITE" id="PS51257">
    <property type="entry name" value="PROKAR_LIPOPROTEIN"/>
    <property type="match status" value="1"/>
</dbReference>
<evidence type="ECO:0000313" key="2">
    <source>
        <dbReference type="Proteomes" id="UP000815846"/>
    </source>
</evidence>
<dbReference type="RefSeq" id="WP_101344741.1">
    <property type="nucleotide sequence ID" value="NZ_PJAI02000003.1"/>
</dbReference>
<name>A0ABY3MZR0_9GAMM</name>
<accession>A0ABY3MZR0</accession>
<organism evidence="1 2">
    <name type="scientific">Colwellia echini</name>
    <dbReference type="NCBI Taxonomy" id="1982103"/>
    <lineage>
        <taxon>Bacteria</taxon>
        <taxon>Pseudomonadati</taxon>
        <taxon>Pseudomonadota</taxon>
        <taxon>Gammaproteobacteria</taxon>
        <taxon>Alteromonadales</taxon>
        <taxon>Colwelliaceae</taxon>
        <taxon>Colwellia</taxon>
    </lineage>
</organism>
<dbReference type="PANTHER" id="PTHR38643">
    <property type="entry name" value="PURINE NUCLEOSIDE PERMEASE C285.05-RELATED"/>
    <property type="match status" value="1"/>
</dbReference>
<sequence>MIPHFKKFIGVIALTTALIGCSSNNSKVSSETTPKPIPIKFVIVTMFEIGDDTDDTAGEFQLWKQRQELTTRIPFPQSHHDLYLNEETGVLGMVTGIGTSHSAGAAMALGMDPRFDLSQAYWLIAGIAGIDPEDASIGSAAWAEYLVDGDLMHAIDPREMPVEWETGYFARGTHGPHDKTRPEPKGEVFQVNAGLTNWAFELTKDIELPDFESLEKTRSLYVNHPNAQRKPFVLKGDQLAAMKFWHGQYLNDWANNWVDFWTDGQGEFVTSAMEDTGTFMSLSFLDNIGKVDKNRVMVLRTGSNYSIPPPGVTAAENLLAENEGYAGLDAALESAYVVGVVVLEEIINNWDKYSTTIPSAK</sequence>
<evidence type="ECO:0000313" key="1">
    <source>
        <dbReference type="EMBL" id="TYK66659.1"/>
    </source>
</evidence>
<keyword evidence="2" id="KW-1185">Reference proteome</keyword>
<dbReference type="EMBL" id="PJAI02000003">
    <property type="protein sequence ID" value="TYK66659.1"/>
    <property type="molecule type" value="Genomic_DNA"/>
</dbReference>
<reference evidence="1 2" key="1">
    <citation type="submission" date="2019-08" db="EMBL/GenBank/DDBJ databases">
        <title>Microbe sample from Colwellia echini.</title>
        <authorList>
            <person name="Christiansen L."/>
            <person name="Pathiraja D."/>
            <person name="Schultz-Johansen M."/>
            <person name="Choi I.-G."/>
            <person name="Stougaard P."/>
        </authorList>
    </citation>
    <scope>NUCLEOTIDE SEQUENCE [LARGE SCALE GENOMIC DNA]</scope>
    <source>
        <strain evidence="1 2">A3</strain>
    </source>
</reference>
<comment type="caution">
    <text evidence="1">The sequence shown here is derived from an EMBL/GenBank/DDBJ whole genome shotgun (WGS) entry which is preliminary data.</text>
</comment>
<dbReference type="PIRSF" id="PIRSF013171">
    <property type="entry name" value="Pur_nuclsid_perm"/>
    <property type="match status" value="1"/>
</dbReference>
<gene>
    <name evidence="1" type="ORF">CWS31_004825</name>
</gene>
<dbReference type="PANTHER" id="PTHR38643:SF1">
    <property type="entry name" value="PURINE NUCLEOSIDE PERMEASE C285.05-RELATED"/>
    <property type="match status" value="1"/>
</dbReference>
<proteinExistence type="predicted"/>
<protein>
    <submittedName>
        <fullName evidence="1">Purine nucleoside permease</fullName>
    </submittedName>
</protein>